<keyword evidence="2" id="KW-0812">Transmembrane</keyword>
<name>A0ABT6M6U0_9NOCA</name>
<comment type="caution">
    <text evidence="3">The sequence shown here is derived from an EMBL/GenBank/DDBJ whole genome shotgun (WGS) entry which is preliminary data.</text>
</comment>
<dbReference type="RefSeq" id="WP_280759367.1">
    <property type="nucleotide sequence ID" value="NZ_JARXVC010000002.1"/>
</dbReference>
<proteinExistence type="predicted"/>
<sequence length="241" mass="24610">MTDSAKPSGDESAKDPASTSTPPEFGSPFDYDATADASLTESTSGTSAVPPSGGNTAGPGWDTFSGVGNGPGWGTGPTYPPPVGDQPFPTSGPVFGTPQPEYGQPTMPPPPAGYPQAPAPGYPSAPGYAAAPGYTAGYGDPSAPFGRDPITGEPFSDKSKTTAGLLQILLGFVSLPGIGRLYLGSIGIGLTQLLVFWLGLITTFLLVGFVIFPAVWIWAFVDGILMLTGSVRDPQGRPLRS</sequence>
<keyword evidence="2" id="KW-0472">Membrane</keyword>
<gene>
    <name evidence="3" type="ORF">M2280_001233</name>
</gene>
<dbReference type="Proteomes" id="UP001160334">
    <property type="component" value="Unassembled WGS sequence"/>
</dbReference>
<keyword evidence="2" id="KW-1133">Transmembrane helix</keyword>
<evidence type="ECO:0000313" key="4">
    <source>
        <dbReference type="Proteomes" id="UP001160334"/>
    </source>
</evidence>
<evidence type="ECO:0000313" key="3">
    <source>
        <dbReference type="EMBL" id="MDH6280024.1"/>
    </source>
</evidence>
<organism evidence="3 4">
    <name type="scientific">Prescottella agglutinans</name>
    <dbReference type="NCBI Taxonomy" id="1644129"/>
    <lineage>
        <taxon>Bacteria</taxon>
        <taxon>Bacillati</taxon>
        <taxon>Actinomycetota</taxon>
        <taxon>Actinomycetes</taxon>
        <taxon>Mycobacteriales</taxon>
        <taxon>Nocardiaceae</taxon>
        <taxon>Prescottella</taxon>
    </lineage>
</organism>
<feature type="transmembrane region" description="Helical" evidence="2">
    <location>
        <begin position="164"/>
        <end position="183"/>
    </location>
</feature>
<feature type="transmembrane region" description="Helical" evidence="2">
    <location>
        <begin position="195"/>
        <end position="221"/>
    </location>
</feature>
<feature type="region of interest" description="Disordered" evidence="1">
    <location>
        <begin position="1"/>
        <end position="104"/>
    </location>
</feature>
<feature type="compositionally biased region" description="Polar residues" evidence="1">
    <location>
        <begin position="37"/>
        <end position="49"/>
    </location>
</feature>
<reference evidence="3 4" key="1">
    <citation type="submission" date="2023-04" db="EMBL/GenBank/DDBJ databases">
        <title>Forest soil microbial communities from Buena Vista Peninsula, Colon Province, Panama.</title>
        <authorList>
            <person name="Bouskill N."/>
        </authorList>
    </citation>
    <scope>NUCLEOTIDE SEQUENCE [LARGE SCALE GENOMIC DNA]</scope>
    <source>
        <strain evidence="3 4">CFH S0262</strain>
    </source>
</reference>
<keyword evidence="4" id="KW-1185">Reference proteome</keyword>
<evidence type="ECO:0000256" key="2">
    <source>
        <dbReference type="SAM" id="Phobius"/>
    </source>
</evidence>
<dbReference type="EMBL" id="JARXVC010000002">
    <property type="protein sequence ID" value="MDH6280024.1"/>
    <property type="molecule type" value="Genomic_DNA"/>
</dbReference>
<accession>A0ABT6M6U0</accession>
<evidence type="ECO:0000256" key="1">
    <source>
        <dbReference type="SAM" id="MobiDB-lite"/>
    </source>
</evidence>
<protein>
    <submittedName>
        <fullName evidence="3">TM2 domain-containing membrane protein YozV</fullName>
    </submittedName>
</protein>